<evidence type="ECO:0000313" key="1">
    <source>
        <dbReference type="EMBL" id="KAG0563047.1"/>
    </source>
</evidence>
<keyword evidence="2" id="KW-1185">Reference proteome</keyword>
<name>A0A8T0GWW8_CERPU</name>
<protein>
    <submittedName>
        <fullName evidence="1">Uncharacterized protein</fullName>
    </submittedName>
</protein>
<organism evidence="1 2">
    <name type="scientific">Ceratodon purpureus</name>
    <name type="common">Fire moss</name>
    <name type="synonym">Dicranum purpureum</name>
    <dbReference type="NCBI Taxonomy" id="3225"/>
    <lineage>
        <taxon>Eukaryota</taxon>
        <taxon>Viridiplantae</taxon>
        <taxon>Streptophyta</taxon>
        <taxon>Embryophyta</taxon>
        <taxon>Bryophyta</taxon>
        <taxon>Bryophytina</taxon>
        <taxon>Bryopsida</taxon>
        <taxon>Dicranidae</taxon>
        <taxon>Pseudoditrichales</taxon>
        <taxon>Ditrichaceae</taxon>
        <taxon>Ceratodon</taxon>
    </lineage>
</organism>
<sequence length="192" mass="22565">MGRRIGRDPVSYDRLPRICECSEFCCEEDCQGTEPSSELIKTRNAYSTRNLHFEVEEEPDEEWLLLSSYTKDRKVCSEQCKPKPIKSSKGRRKLPKRRANKVRDEEWKPKLAKGWKMPKKRVKTVWAKSGRCQILLKASMRFLANCPLLLLKTMRDAYVRAMTRMESKRDRRMWNVAGARILQAKLLEALLK</sequence>
<proteinExistence type="predicted"/>
<evidence type="ECO:0000313" key="2">
    <source>
        <dbReference type="Proteomes" id="UP000822688"/>
    </source>
</evidence>
<comment type="caution">
    <text evidence="1">The sequence shown here is derived from an EMBL/GenBank/DDBJ whole genome shotgun (WGS) entry which is preliminary data.</text>
</comment>
<dbReference type="AlphaFoldDB" id="A0A8T0GWW8"/>
<reference evidence="1" key="1">
    <citation type="submission" date="2020-06" db="EMBL/GenBank/DDBJ databases">
        <title>WGS assembly of Ceratodon purpureus strain R40.</title>
        <authorList>
            <person name="Carey S.B."/>
            <person name="Jenkins J."/>
            <person name="Shu S."/>
            <person name="Lovell J.T."/>
            <person name="Sreedasyam A."/>
            <person name="Maumus F."/>
            <person name="Tiley G.P."/>
            <person name="Fernandez-Pozo N."/>
            <person name="Barry K."/>
            <person name="Chen C."/>
            <person name="Wang M."/>
            <person name="Lipzen A."/>
            <person name="Daum C."/>
            <person name="Saski C.A."/>
            <person name="Payton A.C."/>
            <person name="Mcbreen J.C."/>
            <person name="Conrad R.E."/>
            <person name="Kollar L.M."/>
            <person name="Olsson S."/>
            <person name="Huttunen S."/>
            <person name="Landis J.B."/>
            <person name="Wickett N.J."/>
            <person name="Johnson M.G."/>
            <person name="Rensing S.A."/>
            <person name="Grimwood J."/>
            <person name="Schmutz J."/>
            <person name="Mcdaniel S.F."/>
        </authorList>
    </citation>
    <scope>NUCLEOTIDE SEQUENCE</scope>
    <source>
        <strain evidence="1">R40</strain>
    </source>
</reference>
<gene>
    <name evidence="1" type="ORF">KC19_8G000500</name>
</gene>
<dbReference type="Proteomes" id="UP000822688">
    <property type="component" value="Chromosome 8"/>
</dbReference>
<dbReference type="EMBL" id="CM026429">
    <property type="protein sequence ID" value="KAG0563047.1"/>
    <property type="molecule type" value="Genomic_DNA"/>
</dbReference>
<accession>A0A8T0GWW8</accession>